<feature type="region of interest" description="Disordered" evidence="1">
    <location>
        <begin position="80"/>
        <end position="160"/>
    </location>
</feature>
<dbReference type="PANTHER" id="PTHR21397:SF2">
    <property type="entry name" value="CHROMATIN COMPLEXES SUBUNIT BAP18"/>
    <property type="match status" value="1"/>
</dbReference>
<dbReference type="EMBL" id="CAHIKZ030005227">
    <property type="protein sequence ID" value="CAE1321289.1"/>
    <property type="molecule type" value="Genomic_DNA"/>
</dbReference>
<dbReference type="SMART" id="SM00717">
    <property type="entry name" value="SANT"/>
    <property type="match status" value="1"/>
</dbReference>
<evidence type="ECO:0000259" key="2">
    <source>
        <dbReference type="SMART" id="SM00717"/>
    </source>
</evidence>
<dbReference type="AlphaFoldDB" id="A0A812ED97"/>
<keyword evidence="4" id="KW-1185">Reference proteome</keyword>
<sequence>MSSASKVGEIFTAAGQAFSKLGELTMSLHPTAEPSPTSGKWTEQEIELLRASVKRFGEDLNKISDVIKNRTMSQIKAQIKRKAYEDAGLQPPTDTTPKKAVTTQKHTPTEQPQPKKQRSSAEVTLSALNAPESDVDIEGLGEGTASKKLEFDSDMDSNFL</sequence>
<dbReference type="Gene3D" id="1.20.58.1880">
    <property type="match status" value="1"/>
</dbReference>
<accession>A0A812ED97</accession>
<dbReference type="OrthoDB" id="10021571at2759"/>
<gene>
    <name evidence="3" type="ORF">SPHA_71402</name>
</gene>
<evidence type="ECO:0000256" key="1">
    <source>
        <dbReference type="SAM" id="MobiDB-lite"/>
    </source>
</evidence>
<reference evidence="3" key="1">
    <citation type="submission" date="2021-01" db="EMBL/GenBank/DDBJ databases">
        <authorList>
            <person name="Li R."/>
            <person name="Bekaert M."/>
        </authorList>
    </citation>
    <scope>NUCLEOTIDE SEQUENCE</scope>
    <source>
        <strain evidence="3">Farmed</strain>
    </source>
</reference>
<feature type="compositionally biased region" description="Polar residues" evidence="1">
    <location>
        <begin position="101"/>
        <end position="127"/>
    </location>
</feature>
<dbReference type="Proteomes" id="UP000597762">
    <property type="component" value="Unassembled WGS sequence"/>
</dbReference>
<dbReference type="InterPro" id="IPR001005">
    <property type="entry name" value="SANT/Myb"/>
</dbReference>
<organism evidence="3 4">
    <name type="scientific">Acanthosepion pharaonis</name>
    <name type="common">Pharaoh cuttlefish</name>
    <name type="synonym">Sepia pharaonis</name>
    <dbReference type="NCBI Taxonomy" id="158019"/>
    <lineage>
        <taxon>Eukaryota</taxon>
        <taxon>Metazoa</taxon>
        <taxon>Spiralia</taxon>
        <taxon>Lophotrochozoa</taxon>
        <taxon>Mollusca</taxon>
        <taxon>Cephalopoda</taxon>
        <taxon>Coleoidea</taxon>
        <taxon>Decapodiformes</taxon>
        <taxon>Sepiida</taxon>
        <taxon>Sepiina</taxon>
        <taxon>Sepiidae</taxon>
        <taxon>Acanthosepion</taxon>
    </lineage>
</organism>
<dbReference type="SUPFAM" id="SSF46689">
    <property type="entry name" value="Homeodomain-like"/>
    <property type="match status" value="1"/>
</dbReference>
<dbReference type="Pfam" id="PF00249">
    <property type="entry name" value="Myb_DNA-binding"/>
    <property type="match status" value="1"/>
</dbReference>
<dbReference type="CDD" id="cd00167">
    <property type="entry name" value="SANT"/>
    <property type="match status" value="1"/>
</dbReference>
<evidence type="ECO:0000313" key="4">
    <source>
        <dbReference type="Proteomes" id="UP000597762"/>
    </source>
</evidence>
<dbReference type="GO" id="GO:0071339">
    <property type="term" value="C:MLL1 complex"/>
    <property type="evidence" value="ECO:0007669"/>
    <property type="project" value="TreeGrafter"/>
</dbReference>
<feature type="domain" description="Myb-like" evidence="2">
    <location>
        <begin position="37"/>
        <end position="85"/>
    </location>
</feature>
<proteinExistence type="predicted"/>
<name>A0A812ED97_ACAPH</name>
<dbReference type="InterPro" id="IPR009057">
    <property type="entry name" value="Homeodomain-like_sf"/>
</dbReference>
<protein>
    <submittedName>
        <fullName evidence="3">BAP18</fullName>
    </submittedName>
</protein>
<dbReference type="PANTHER" id="PTHR21397">
    <property type="entry name" value="CHROMATIN COMPLEXES SUBUNIT BAP18-RELATED"/>
    <property type="match status" value="1"/>
</dbReference>
<dbReference type="GO" id="GO:0016589">
    <property type="term" value="C:NURF complex"/>
    <property type="evidence" value="ECO:0007669"/>
    <property type="project" value="TreeGrafter"/>
</dbReference>
<evidence type="ECO:0000313" key="3">
    <source>
        <dbReference type="EMBL" id="CAE1321289.1"/>
    </source>
</evidence>
<comment type="caution">
    <text evidence="3">The sequence shown here is derived from an EMBL/GenBank/DDBJ whole genome shotgun (WGS) entry which is preliminary data.</text>
</comment>